<dbReference type="AlphaFoldDB" id="A0AAN7LW58"/>
<name>A0AAN7LW58_TRANT</name>
<keyword evidence="2" id="KW-1185">Reference proteome</keyword>
<sequence>MIMEARGEQKIMQHMFLHLHQPSLCQNIQPSPETTMTPQNSPGSNISDFAICSALVITYHDWFQQGTRVCSIGLYAMHKITQSCRKDLSHFIFLQVTSIVCWIFDECSSKQIPSHECIHYKHRTKKLTGTGDIRSGASNWQFGR</sequence>
<dbReference type="EMBL" id="JAXQNO010000007">
    <property type="protein sequence ID" value="KAK4793812.1"/>
    <property type="molecule type" value="Genomic_DNA"/>
</dbReference>
<organism evidence="1 2">
    <name type="scientific">Trapa natans</name>
    <name type="common">Water chestnut</name>
    <dbReference type="NCBI Taxonomy" id="22666"/>
    <lineage>
        <taxon>Eukaryota</taxon>
        <taxon>Viridiplantae</taxon>
        <taxon>Streptophyta</taxon>
        <taxon>Embryophyta</taxon>
        <taxon>Tracheophyta</taxon>
        <taxon>Spermatophyta</taxon>
        <taxon>Magnoliopsida</taxon>
        <taxon>eudicotyledons</taxon>
        <taxon>Gunneridae</taxon>
        <taxon>Pentapetalae</taxon>
        <taxon>rosids</taxon>
        <taxon>malvids</taxon>
        <taxon>Myrtales</taxon>
        <taxon>Lythraceae</taxon>
        <taxon>Trapa</taxon>
    </lineage>
</organism>
<reference evidence="1 2" key="1">
    <citation type="journal article" date="2023" name="Hortic Res">
        <title>Pangenome of water caltrop reveals structural variations and asymmetric subgenome divergence after allopolyploidization.</title>
        <authorList>
            <person name="Zhang X."/>
            <person name="Chen Y."/>
            <person name="Wang L."/>
            <person name="Yuan Y."/>
            <person name="Fang M."/>
            <person name="Shi L."/>
            <person name="Lu R."/>
            <person name="Comes H.P."/>
            <person name="Ma Y."/>
            <person name="Chen Y."/>
            <person name="Huang G."/>
            <person name="Zhou Y."/>
            <person name="Zheng Z."/>
            <person name="Qiu Y."/>
        </authorList>
    </citation>
    <scope>NUCLEOTIDE SEQUENCE [LARGE SCALE GENOMIC DNA]</scope>
    <source>
        <strain evidence="1">F231</strain>
    </source>
</reference>
<accession>A0AAN7LW58</accession>
<protein>
    <submittedName>
        <fullName evidence="1">Uncharacterized protein</fullName>
    </submittedName>
</protein>
<evidence type="ECO:0000313" key="1">
    <source>
        <dbReference type="EMBL" id="KAK4793812.1"/>
    </source>
</evidence>
<comment type="caution">
    <text evidence="1">The sequence shown here is derived from an EMBL/GenBank/DDBJ whole genome shotgun (WGS) entry which is preliminary data.</text>
</comment>
<dbReference type="Proteomes" id="UP001346149">
    <property type="component" value="Unassembled WGS sequence"/>
</dbReference>
<proteinExistence type="predicted"/>
<evidence type="ECO:0000313" key="2">
    <source>
        <dbReference type="Proteomes" id="UP001346149"/>
    </source>
</evidence>
<gene>
    <name evidence="1" type="ORF">SAY86_011806</name>
</gene>